<proteinExistence type="inferred from homology"/>
<feature type="non-terminal residue" evidence="3">
    <location>
        <position position="209"/>
    </location>
</feature>
<accession>A0AAW0VPH1</accession>
<reference evidence="3 4" key="1">
    <citation type="journal article" date="2024" name="BMC Genomics">
        <title>Genome assembly of redclaw crayfish (Cherax quadricarinatus) provides insights into its immune adaptation and hypoxia tolerance.</title>
        <authorList>
            <person name="Liu Z."/>
            <person name="Zheng J."/>
            <person name="Li H."/>
            <person name="Fang K."/>
            <person name="Wang S."/>
            <person name="He J."/>
            <person name="Zhou D."/>
            <person name="Weng S."/>
            <person name="Chi M."/>
            <person name="Gu Z."/>
            <person name="He J."/>
            <person name="Li F."/>
            <person name="Wang M."/>
        </authorList>
    </citation>
    <scope>NUCLEOTIDE SEQUENCE [LARGE SCALE GENOMIC DNA]</scope>
    <source>
        <strain evidence="3">ZL_2023a</strain>
    </source>
</reference>
<dbReference type="GO" id="GO:0005507">
    <property type="term" value="F:copper ion binding"/>
    <property type="evidence" value="ECO:0007669"/>
    <property type="project" value="InterPro"/>
</dbReference>
<dbReference type="InterPro" id="IPR000945">
    <property type="entry name" value="DBH-like"/>
</dbReference>
<dbReference type="GO" id="GO:0030667">
    <property type="term" value="C:secretory granule membrane"/>
    <property type="evidence" value="ECO:0007669"/>
    <property type="project" value="TreeGrafter"/>
</dbReference>
<name>A0AAW0VPH1_CHEQU</name>
<dbReference type="Gene3D" id="2.60.120.310">
    <property type="entry name" value="Copper type II, ascorbate-dependent monooxygenase, N-terminal domain"/>
    <property type="match status" value="1"/>
</dbReference>
<dbReference type="Proteomes" id="UP001445076">
    <property type="component" value="Unassembled WGS sequence"/>
</dbReference>
<evidence type="ECO:0000256" key="1">
    <source>
        <dbReference type="ARBA" id="ARBA00010676"/>
    </source>
</evidence>
<dbReference type="InterPro" id="IPR005018">
    <property type="entry name" value="DOMON_domain"/>
</dbReference>
<dbReference type="InterPro" id="IPR008977">
    <property type="entry name" value="PHM/PNGase_F_dom_sf"/>
</dbReference>
<protein>
    <recommendedName>
        <fullName evidence="2">DOMON domain-containing protein</fullName>
    </recommendedName>
</protein>
<evidence type="ECO:0000259" key="2">
    <source>
        <dbReference type="PROSITE" id="PS50836"/>
    </source>
</evidence>
<dbReference type="PANTHER" id="PTHR10157">
    <property type="entry name" value="DOPAMINE BETA HYDROXYLASE RELATED"/>
    <property type="match status" value="1"/>
</dbReference>
<dbReference type="InterPro" id="IPR000323">
    <property type="entry name" value="Cu2_ascorb_mOase_N"/>
</dbReference>
<comment type="caution">
    <text evidence="3">The sequence shown here is derived from an EMBL/GenBank/DDBJ whole genome shotgun (WGS) entry which is preliminary data.</text>
</comment>
<gene>
    <name evidence="3" type="ORF">OTU49_017512</name>
</gene>
<dbReference type="InterPro" id="IPR036939">
    <property type="entry name" value="Cu2_ascorb_mOase_N_sf"/>
</dbReference>
<evidence type="ECO:0000313" key="4">
    <source>
        <dbReference type="Proteomes" id="UP001445076"/>
    </source>
</evidence>
<dbReference type="GO" id="GO:0005615">
    <property type="term" value="C:extracellular space"/>
    <property type="evidence" value="ECO:0007669"/>
    <property type="project" value="TreeGrafter"/>
</dbReference>
<feature type="domain" description="DOMON" evidence="2">
    <location>
        <begin position="1"/>
        <end position="33"/>
    </location>
</feature>
<dbReference type="AlphaFoldDB" id="A0AAW0VPH1"/>
<dbReference type="GO" id="GO:0042420">
    <property type="term" value="P:dopamine catabolic process"/>
    <property type="evidence" value="ECO:0007669"/>
    <property type="project" value="TreeGrafter"/>
</dbReference>
<dbReference type="Pfam" id="PF01082">
    <property type="entry name" value="Cu2_monooxygen"/>
    <property type="match status" value="1"/>
</dbReference>
<dbReference type="GO" id="GO:0006589">
    <property type="term" value="P:octopamine biosynthetic process"/>
    <property type="evidence" value="ECO:0007669"/>
    <property type="project" value="TreeGrafter"/>
</dbReference>
<dbReference type="PRINTS" id="PR00767">
    <property type="entry name" value="DBMONOXGNASE"/>
</dbReference>
<sequence length="209" mass="24184">HTVLRFSRPWVTCDHEADLQLSDDTVRVIWSYNDDDPTDVMMMKRHKQRGTKSLFLREAQFAVPSFSDDVKMWDVFSPNVTLPDDLTTLYWCKLYKIPPLPRKTHVIGFVPVIEEKNLEHVHHILLYECHLPDSDHHYEKWIDLQGSQCYGANMPVSWKYCTSPIVAWAVGGEGEMYPDHAGLPLGEEHGGATYFLMETHYDNPNLRPG</sequence>
<dbReference type="PANTHER" id="PTHR10157:SF23">
    <property type="entry name" value="MOXD1 HOMOLOG 1"/>
    <property type="match status" value="1"/>
</dbReference>
<dbReference type="GO" id="GO:0004500">
    <property type="term" value="F:dopamine beta-monooxygenase activity"/>
    <property type="evidence" value="ECO:0007669"/>
    <property type="project" value="InterPro"/>
</dbReference>
<dbReference type="EMBL" id="JARKIK010004016">
    <property type="protein sequence ID" value="KAK8718834.1"/>
    <property type="molecule type" value="Genomic_DNA"/>
</dbReference>
<dbReference type="GO" id="GO:0042421">
    <property type="term" value="P:norepinephrine biosynthetic process"/>
    <property type="evidence" value="ECO:0007669"/>
    <property type="project" value="TreeGrafter"/>
</dbReference>
<dbReference type="InterPro" id="IPR028460">
    <property type="entry name" value="Tbh/DBH"/>
</dbReference>
<comment type="similarity">
    <text evidence="1">Belongs to the copper type II ascorbate-dependent monooxygenase family.</text>
</comment>
<dbReference type="SUPFAM" id="SSF49742">
    <property type="entry name" value="PHM/PNGase F"/>
    <property type="match status" value="1"/>
</dbReference>
<keyword evidence="4" id="KW-1185">Reference proteome</keyword>
<dbReference type="PROSITE" id="PS50836">
    <property type="entry name" value="DOMON"/>
    <property type="match status" value="1"/>
</dbReference>
<feature type="non-terminal residue" evidence="3">
    <location>
        <position position="1"/>
    </location>
</feature>
<organism evidence="3 4">
    <name type="scientific">Cherax quadricarinatus</name>
    <name type="common">Australian red claw crayfish</name>
    <dbReference type="NCBI Taxonomy" id="27406"/>
    <lineage>
        <taxon>Eukaryota</taxon>
        <taxon>Metazoa</taxon>
        <taxon>Ecdysozoa</taxon>
        <taxon>Arthropoda</taxon>
        <taxon>Crustacea</taxon>
        <taxon>Multicrustacea</taxon>
        <taxon>Malacostraca</taxon>
        <taxon>Eumalacostraca</taxon>
        <taxon>Eucarida</taxon>
        <taxon>Decapoda</taxon>
        <taxon>Pleocyemata</taxon>
        <taxon>Astacidea</taxon>
        <taxon>Parastacoidea</taxon>
        <taxon>Parastacidae</taxon>
        <taxon>Cherax</taxon>
    </lineage>
</organism>
<evidence type="ECO:0000313" key="3">
    <source>
        <dbReference type="EMBL" id="KAK8718834.1"/>
    </source>
</evidence>